<protein>
    <submittedName>
        <fullName evidence="10">ZIP family zinc transporter</fullName>
    </submittedName>
</protein>
<dbReference type="RefSeq" id="WP_114745792.1">
    <property type="nucleotide sequence ID" value="NZ_QQAY01000006.1"/>
</dbReference>
<evidence type="ECO:0000256" key="2">
    <source>
        <dbReference type="ARBA" id="ARBA00006939"/>
    </source>
</evidence>
<keyword evidence="6 9" id="KW-1133">Transmembrane helix</keyword>
<accession>A0A370GDL3</accession>
<evidence type="ECO:0000256" key="9">
    <source>
        <dbReference type="SAM" id="Phobius"/>
    </source>
</evidence>
<comment type="subcellular location">
    <subcellularLocation>
        <location evidence="1">Cell membrane</location>
        <topology evidence="1">Multi-pass membrane protein</topology>
    </subcellularLocation>
</comment>
<feature type="compositionally biased region" description="Basic and acidic residues" evidence="8">
    <location>
        <begin position="92"/>
        <end position="102"/>
    </location>
</feature>
<keyword evidence="5" id="KW-0862">Zinc</keyword>
<feature type="region of interest" description="Disordered" evidence="8">
    <location>
        <begin position="86"/>
        <end position="105"/>
    </location>
</feature>
<dbReference type="AlphaFoldDB" id="A0A370GDL3"/>
<evidence type="ECO:0000256" key="5">
    <source>
        <dbReference type="ARBA" id="ARBA00022833"/>
    </source>
</evidence>
<organism evidence="10 11">
    <name type="scientific">Falsibacillus pallidus</name>
    <dbReference type="NCBI Taxonomy" id="493781"/>
    <lineage>
        <taxon>Bacteria</taxon>
        <taxon>Bacillati</taxon>
        <taxon>Bacillota</taxon>
        <taxon>Bacilli</taxon>
        <taxon>Bacillales</taxon>
        <taxon>Bacillaceae</taxon>
        <taxon>Falsibacillus</taxon>
    </lineage>
</organism>
<feature type="transmembrane region" description="Helical" evidence="9">
    <location>
        <begin position="128"/>
        <end position="151"/>
    </location>
</feature>
<keyword evidence="4 9" id="KW-0812">Transmembrane</keyword>
<dbReference type="InterPro" id="IPR003689">
    <property type="entry name" value="ZIP"/>
</dbReference>
<dbReference type="Proteomes" id="UP000255326">
    <property type="component" value="Unassembled WGS sequence"/>
</dbReference>
<evidence type="ECO:0000313" key="10">
    <source>
        <dbReference type="EMBL" id="RDI41905.1"/>
    </source>
</evidence>
<dbReference type="EMBL" id="QQAY01000006">
    <property type="protein sequence ID" value="RDI41905.1"/>
    <property type="molecule type" value="Genomic_DNA"/>
</dbReference>
<dbReference type="GO" id="GO:0005385">
    <property type="term" value="F:zinc ion transmembrane transporter activity"/>
    <property type="evidence" value="ECO:0007669"/>
    <property type="project" value="TreeGrafter"/>
</dbReference>
<evidence type="ECO:0000256" key="7">
    <source>
        <dbReference type="ARBA" id="ARBA00023136"/>
    </source>
</evidence>
<reference evidence="10 11" key="1">
    <citation type="submission" date="2018-07" db="EMBL/GenBank/DDBJ databases">
        <title>Genomic Encyclopedia of Type Strains, Phase IV (KMG-IV): sequencing the most valuable type-strain genomes for metagenomic binning, comparative biology and taxonomic classification.</title>
        <authorList>
            <person name="Goeker M."/>
        </authorList>
    </citation>
    <scope>NUCLEOTIDE SEQUENCE [LARGE SCALE GENOMIC DNA]</scope>
    <source>
        <strain evidence="10 11">DSM 25281</strain>
    </source>
</reference>
<gene>
    <name evidence="10" type="ORF">DFR59_10664</name>
</gene>
<dbReference type="OrthoDB" id="1145132at2"/>
<keyword evidence="3" id="KW-1003">Cell membrane</keyword>
<evidence type="ECO:0000256" key="4">
    <source>
        <dbReference type="ARBA" id="ARBA00022692"/>
    </source>
</evidence>
<evidence type="ECO:0000256" key="6">
    <source>
        <dbReference type="ARBA" id="ARBA00022989"/>
    </source>
</evidence>
<feature type="transmembrane region" description="Helical" evidence="9">
    <location>
        <begin position="171"/>
        <end position="193"/>
    </location>
</feature>
<keyword evidence="7 9" id="KW-0472">Membrane</keyword>
<evidence type="ECO:0000256" key="1">
    <source>
        <dbReference type="ARBA" id="ARBA00004651"/>
    </source>
</evidence>
<dbReference type="PANTHER" id="PTHR11040:SF211">
    <property type="entry name" value="ZINC TRANSPORTER ZIP11"/>
    <property type="match status" value="1"/>
</dbReference>
<dbReference type="Pfam" id="PF02535">
    <property type="entry name" value="Zip"/>
    <property type="match status" value="1"/>
</dbReference>
<feature type="transmembrane region" description="Helical" evidence="9">
    <location>
        <begin position="64"/>
        <end position="82"/>
    </location>
</feature>
<name>A0A370GDL3_9BACI</name>
<proteinExistence type="inferred from homology"/>
<evidence type="ECO:0000256" key="3">
    <source>
        <dbReference type="ARBA" id="ARBA00022475"/>
    </source>
</evidence>
<feature type="transmembrane region" description="Helical" evidence="9">
    <location>
        <begin position="6"/>
        <end position="25"/>
    </location>
</feature>
<comment type="caution">
    <text evidence="10">The sequence shown here is derived from an EMBL/GenBank/DDBJ whole genome shotgun (WGS) entry which is preliminary data.</text>
</comment>
<dbReference type="PANTHER" id="PTHR11040">
    <property type="entry name" value="ZINC/IRON TRANSPORTER"/>
    <property type="match status" value="1"/>
</dbReference>
<keyword evidence="11" id="KW-1185">Reference proteome</keyword>
<evidence type="ECO:0000256" key="8">
    <source>
        <dbReference type="SAM" id="MobiDB-lite"/>
    </source>
</evidence>
<evidence type="ECO:0000313" key="11">
    <source>
        <dbReference type="Proteomes" id="UP000255326"/>
    </source>
</evidence>
<feature type="transmembrane region" description="Helical" evidence="9">
    <location>
        <begin position="202"/>
        <end position="222"/>
    </location>
</feature>
<comment type="similarity">
    <text evidence="2">Belongs to the ZIP transporter (TC 2.A.5) family.</text>
</comment>
<feature type="transmembrane region" description="Helical" evidence="9">
    <location>
        <begin position="32"/>
        <end position="52"/>
    </location>
</feature>
<dbReference type="GO" id="GO:0005886">
    <property type="term" value="C:plasma membrane"/>
    <property type="evidence" value="ECO:0007669"/>
    <property type="project" value="UniProtKB-SubCell"/>
</dbReference>
<feature type="transmembrane region" description="Helical" evidence="9">
    <location>
        <begin position="228"/>
        <end position="246"/>
    </location>
</feature>
<sequence>MWMAVLWGAIAGSATLLGAFAVLKVSFNKRMIGMIMALGTGALIGATAYELLGEAVEKSGFTEAAIGFLGGALVFTIFDYLVSRSGGHKRKSSDGTKSKESGDSNSSNTGMAIFIGTIMDAIPESAMIGLSLIEGGGVSAALVVAIFISNFPEGLSSTVGLKKSGYTNGKIMWMWVIVLAFSALSSLGGALLLQDASDSVKAIMSSFAGGGIIAMVASTMMPEAYEEGGPSVGFITAVGVFISLILHHL</sequence>